<dbReference type="EMBL" id="KL197730">
    <property type="protein sequence ID" value="KDQ54032.1"/>
    <property type="molecule type" value="Genomic_DNA"/>
</dbReference>
<dbReference type="STRING" id="933084.A0A067PRV2"/>
<dbReference type="InParanoid" id="A0A067PRV2"/>
<proteinExistence type="predicted"/>
<dbReference type="HOGENOM" id="CLU_142395_0_0_1"/>
<protein>
    <submittedName>
        <fullName evidence="1">Uncharacterized protein</fullName>
    </submittedName>
</protein>
<evidence type="ECO:0000313" key="2">
    <source>
        <dbReference type="Proteomes" id="UP000027265"/>
    </source>
</evidence>
<feature type="non-terminal residue" evidence="1">
    <location>
        <position position="105"/>
    </location>
</feature>
<dbReference type="Proteomes" id="UP000027265">
    <property type="component" value="Unassembled WGS sequence"/>
</dbReference>
<reference evidence="2" key="1">
    <citation type="journal article" date="2014" name="Proc. Natl. Acad. Sci. U.S.A.">
        <title>Extensive sampling of basidiomycete genomes demonstrates inadequacy of the white-rot/brown-rot paradigm for wood decay fungi.</title>
        <authorList>
            <person name="Riley R."/>
            <person name="Salamov A.A."/>
            <person name="Brown D.W."/>
            <person name="Nagy L.G."/>
            <person name="Floudas D."/>
            <person name="Held B.W."/>
            <person name="Levasseur A."/>
            <person name="Lombard V."/>
            <person name="Morin E."/>
            <person name="Otillar R."/>
            <person name="Lindquist E.A."/>
            <person name="Sun H."/>
            <person name="LaButti K.M."/>
            <person name="Schmutz J."/>
            <person name="Jabbour D."/>
            <person name="Luo H."/>
            <person name="Baker S.E."/>
            <person name="Pisabarro A.G."/>
            <person name="Walton J.D."/>
            <person name="Blanchette R.A."/>
            <person name="Henrissat B."/>
            <person name="Martin F."/>
            <person name="Cullen D."/>
            <person name="Hibbett D.S."/>
            <person name="Grigoriev I.V."/>
        </authorList>
    </citation>
    <scope>NUCLEOTIDE SEQUENCE [LARGE SCALE GENOMIC DNA]</scope>
    <source>
        <strain evidence="2">MUCL 33604</strain>
    </source>
</reference>
<name>A0A067PRV2_9AGAM</name>
<keyword evidence="2" id="KW-1185">Reference proteome</keyword>
<accession>A0A067PRV2</accession>
<dbReference type="AlphaFoldDB" id="A0A067PRV2"/>
<sequence length="105" mass="11492">MNTINSSTGFTPFQLRMGRSPHIIPPLLTSEIATVTESTNEADAQHAADLIKHLEINVLQAQDNLLVAKVSQAAAANAHRGKEDVFVIGDLVMLSTLHCRRDYLQ</sequence>
<evidence type="ECO:0000313" key="1">
    <source>
        <dbReference type="EMBL" id="KDQ54032.1"/>
    </source>
</evidence>
<dbReference type="OrthoDB" id="3268967at2759"/>
<organism evidence="1 2">
    <name type="scientific">Jaapia argillacea MUCL 33604</name>
    <dbReference type="NCBI Taxonomy" id="933084"/>
    <lineage>
        <taxon>Eukaryota</taxon>
        <taxon>Fungi</taxon>
        <taxon>Dikarya</taxon>
        <taxon>Basidiomycota</taxon>
        <taxon>Agaricomycotina</taxon>
        <taxon>Agaricomycetes</taxon>
        <taxon>Agaricomycetidae</taxon>
        <taxon>Jaapiales</taxon>
        <taxon>Jaapiaceae</taxon>
        <taxon>Jaapia</taxon>
    </lineage>
</organism>
<gene>
    <name evidence="1" type="ORF">JAAARDRAFT_106478</name>
</gene>